<sequence length="137" mass="15894">MLRLLIDAFWNENVWLPPNTTWSDLAPGPDKAVIYTDHRHVFFPIPLALLFITIRYVLERYVYAPFGRYLGIKGSKPKRPTPNPKLEAAYKASPRTKQPNQTYSSQQYFLVNIPRELESIAVKKLTPIDNVETMWMG</sequence>
<dbReference type="Proteomes" id="UP001153954">
    <property type="component" value="Unassembled WGS sequence"/>
</dbReference>
<protein>
    <submittedName>
        <fullName evidence="3">Uncharacterized protein</fullName>
    </submittedName>
</protein>
<dbReference type="EMBL" id="CAKOGL010000013">
    <property type="protein sequence ID" value="CAH2093480.1"/>
    <property type="molecule type" value="Genomic_DNA"/>
</dbReference>
<feature type="transmembrane region" description="Helical" evidence="2">
    <location>
        <begin position="41"/>
        <end position="58"/>
    </location>
</feature>
<keyword evidence="2" id="KW-0812">Transmembrane</keyword>
<dbReference type="AlphaFoldDB" id="A0AAU9U6Y2"/>
<feature type="region of interest" description="Disordered" evidence="1">
    <location>
        <begin position="72"/>
        <end position="102"/>
    </location>
</feature>
<keyword evidence="2" id="KW-1133">Transmembrane helix</keyword>
<evidence type="ECO:0000313" key="4">
    <source>
        <dbReference type="Proteomes" id="UP001153954"/>
    </source>
</evidence>
<evidence type="ECO:0000256" key="1">
    <source>
        <dbReference type="SAM" id="MobiDB-lite"/>
    </source>
</evidence>
<accession>A0AAU9U6Y2</accession>
<comment type="caution">
    <text evidence="3">The sequence shown here is derived from an EMBL/GenBank/DDBJ whole genome shotgun (WGS) entry which is preliminary data.</text>
</comment>
<keyword evidence="4" id="KW-1185">Reference proteome</keyword>
<reference evidence="3" key="1">
    <citation type="submission" date="2022-03" db="EMBL/GenBank/DDBJ databases">
        <authorList>
            <person name="Tunstrom K."/>
        </authorList>
    </citation>
    <scope>NUCLEOTIDE SEQUENCE</scope>
</reference>
<gene>
    <name evidence="3" type="ORF">EEDITHA_LOCUS9142</name>
</gene>
<evidence type="ECO:0000313" key="3">
    <source>
        <dbReference type="EMBL" id="CAH2093480.1"/>
    </source>
</evidence>
<proteinExistence type="predicted"/>
<keyword evidence="2" id="KW-0472">Membrane</keyword>
<evidence type="ECO:0000256" key="2">
    <source>
        <dbReference type="SAM" id="Phobius"/>
    </source>
</evidence>
<name>A0AAU9U6Y2_EUPED</name>
<organism evidence="3 4">
    <name type="scientific">Euphydryas editha</name>
    <name type="common">Edith's checkerspot</name>
    <dbReference type="NCBI Taxonomy" id="104508"/>
    <lineage>
        <taxon>Eukaryota</taxon>
        <taxon>Metazoa</taxon>
        <taxon>Ecdysozoa</taxon>
        <taxon>Arthropoda</taxon>
        <taxon>Hexapoda</taxon>
        <taxon>Insecta</taxon>
        <taxon>Pterygota</taxon>
        <taxon>Neoptera</taxon>
        <taxon>Endopterygota</taxon>
        <taxon>Lepidoptera</taxon>
        <taxon>Glossata</taxon>
        <taxon>Ditrysia</taxon>
        <taxon>Papilionoidea</taxon>
        <taxon>Nymphalidae</taxon>
        <taxon>Nymphalinae</taxon>
        <taxon>Euphydryas</taxon>
    </lineage>
</organism>